<dbReference type="Proteomes" id="UP000823749">
    <property type="component" value="Chromosome 1"/>
</dbReference>
<name>A0AAV6LIN5_9ERIC</name>
<organism evidence="1 2">
    <name type="scientific">Rhododendron griersonianum</name>
    <dbReference type="NCBI Taxonomy" id="479676"/>
    <lineage>
        <taxon>Eukaryota</taxon>
        <taxon>Viridiplantae</taxon>
        <taxon>Streptophyta</taxon>
        <taxon>Embryophyta</taxon>
        <taxon>Tracheophyta</taxon>
        <taxon>Spermatophyta</taxon>
        <taxon>Magnoliopsida</taxon>
        <taxon>eudicotyledons</taxon>
        <taxon>Gunneridae</taxon>
        <taxon>Pentapetalae</taxon>
        <taxon>asterids</taxon>
        <taxon>Ericales</taxon>
        <taxon>Ericaceae</taxon>
        <taxon>Ericoideae</taxon>
        <taxon>Rhodoreae</taxon>
        <taxon>Rhododendron</taxon>
    </lineage>
</organism>
<gene>
    <name evidence="1" type="ORF">RHGRI_000369</name>
</gene>
<comment type="caution">
    <text evidence="1">The sequence shown here is derived from an EMBL/GenBank/DDBJ whole genome shotgun (WGS) entry which is preliminary data.</text>
</comment>
<proteinExistence type="predicted"/>
<dbReference type="EMBL" id="JACTNZ010000001">
    <property type="protein sequence ID" value="KAG5564153.1"/>
    <property type="molecule type" value="Genomic_DNA"/>
</dbReference>
<keyword evidence="2" id="KW-1185">Reference proteome</keyword>
<protein>
    <submittedName>
        <fullName evidence="1">Uncharacterized protein</fullName>
    </submittedName>
</protein>
<evidence type="ECO:0000313" key="1">
    <source>
        <dbReference type="EMBL" id="KAG5564153.1"/>
    </source>
</evidence>
<sequence>MDGFNKEMKTSIDKHDMGGFGEEDEKLKQILQDRINGISAMPPMEVLGAVKDERQLVDSLWNACFDEPSSLREKWLLPFYQSNDKIATYLQVLGDTLVFSNVRLNQIKSGYPAICRKLKLKTNESPQGSLGAAGMRDTWKWIIAYKGNWRK</sequence>
<accession>A0AAV6LIN5</accession>
<dbReference type="AlphaFoldDB" id="A0AAV6LIN5"/>
<reference evidence="1" key="1">
    <citation type="submission" date="2020-08" db="EMBL/GenBank/DDBJ databases">
        <title>Plant Genome Project.</title>
        <authorList>
            <person name="Zhang R.-G."/>
        </authorList>
    </citation>
    <scope>NUCLEOTIDE SEQUENCE</scope>
    <source>
        <strain evidence="1">WSP0</strain>
        <tissue evidence="1">Leaf</tissue>
    </source>
</reference>
<evidence type="ECO:0000313" key="2">
    <source>
        <dbReference type="Proteomes" id="UP000823749"/>
    </source>
</evidence>